<evidence type="ECO:0008006" key="6">
    <source>
        <dbReference type="Google" id="ProtNLM"/>
    </source>
</evidence>
<evidence type="ECO:0000259" key="2">
    <source>
        <dbReference type="Pfam" id="PF07583"/>
    </source>
</evidence>
<evidence type="ECO:0000313" key="4">
    <source>
        <dbReference type="EMBL" id="PQJ29330.1"/>
    </source>
</evidence>
<protein>
    <recommendedName>
        <fullName evidence="6">DUF1553 domain-containing protein</fullName>
    </recommendedName>
</protein>
<evidence type="ECO:0000256" key="1">
    <source>
        <dbReference type="SAM" id="MobiDB-lite"/>
    </source>
</evidence>
<organism evidence="4 5">
    <name type="scientific">Rubritalea profundi</name>
    <dbReference type="NCBI Taxonomy" id="1658618"/>
    <lineage>
        <taxon>Bacteria</taxon>
        <taxon>Pseudomonadati</taxon>
        <taxon>Verrucomicrobiota</taxon>
        <taxon>Verrucomicrobiia</taxon>
        <taxon>Verrucomicrobiales</taxon>
        <taxon>Rubritaleaceae</taxon>
        <taxon>Rubritalea</taxon>
    </lineage>
</organism>
<feature type="domain" description="DUF1549" evidence="2">
    <location>
        <begin position="2"/>
        <end position="99"/>
    </location>
</feature>
<name>A0A2S7U426_9BACT</name>
<keyword evidence="5" id="KW-1185">Reference proteome</keyword>
<proteinExistence type="predicted"/>
<dbReference type="EMBL" id="MQWA01000001">
    <property type="protein sequence ID" value="PQJ29330.1"/>
    <property type="molecule type" value="Genomic_DNA"/>
</dbReference>
<dbReference type="AlphaFoldDB" id="A0A2S7U426"/>
<dbReference type="Pfam" id="PF07583">
    <property type="entry name" value="PSCyt2"/>
    <property type="match status" value="1"/>
</dbReference>
<dbReference type="InterPro" id="IPR011444">
    <property type="entry name" value="DUF1549"/>
</dbReference>
<dbReference type="PANTHER" id="PTHR35889:SF3">
    <property type="entry name" value="F-BOX DOMAIN-CONTAINING PROTEIN"/>
    <property type="match status" value="1"/>
</dbReference>
<dbReference type="RefSeq" id="WP_165788839.1">
    <property type="nucleotide sequence ID" value="NZ_MQWA01000001.1"/>
</dbReference>
<feature type="non-terminal residue" evidence="4">
    <location>
        <position position="1"/>
    </location>
</feature>
<accession>A0A2S7U426</accession>
<dbReference type="PANTHER" id="PTHR35889">
    <property type="entry name" value="CYCLOINULO-OLIGOSACCHARIDE FRUCTANOTRANSFERASE-RELATED"/>
    <property type="match status" value="1"/>
</dbReference>
<feature type="compositionally biased region" description="Polar residues" evidence="1">
    <location>
        <begin position="386"/>
        <end position="409"/>
    </location>
</feature>
<evidence type="ECO:0000313" key="5">
    <source>
        <dbReference type="Proteomes" id="UP000239907"/>
    </source>
</evidence>
<evidence type="ECO:0000259" key="3">
    <source>
        <dbReference type="Pfam" id="PF07587"/>
    </source>
</evidence>
<sequence>SNNDKPYDEFTIEQLAGDLLPNATLEQKVAAAYNRIAQISAEGGIQDKEYLKKYQAERVRTTSSAWLGSTMACCECHDHKFDPFTAKDFYSFAAYFSDILEKGAYNSHGHYQEDIKKWADQGIEFPKLGPLYRLPNAEQKKKLQAFDQQISNAKKSLAKANDPAKTKKLESLLSEREKFNKSITNTVPATISAKPRTIRVLNRGNWQDETGEIVTPSPPQFLTGGKRIEHKSRLDLAKWIVSKDNPLTARVFVNRLWQRYFGIGLSRNTGDLGLQGEFPSHPELLDHLAISFMGDGWKIKPLVRKIALSGTYQQASTPNAKLLKLDPHNRQLARQSQLRLPAELIRDNALAVSGLLNPKVGGPSVRPYQPEATTATSTSLAENTNHLTTVTNTDEAYTPTGNAHSYTLC</sequence>
<feature type="domain" description="DUF1553" evidence="3">
    <location>
        <begin position="233"/>
        <end position="388"/>
    </location>
</feature>
<comment type="caution">
    <text evidence="4">The sequence shown here is derived from an EMBL/GenBank/DDBJ whole genome shotgun (WGS) entry which is preliminary data.</text>
</comment>
<reference evidence="4 5" key="1">
    <citation type="submission" date="2016-12" db="EMBL/GenBank/DDBJ databases">
        <title>Study of bacterial adaptation to deep sea.</title>
        <authorList>
            <person name="Song J."/>
            <person name="Yoshizawa S."/>
            <person name="Kogure K."/>
        </authorList>
    </citation>
    <scope>NUCLEOTIDE SEQUENCE [LARGE SCALE GENOMIC DNA]</scope>
    <source>
        <strain evidence="4 5">SAORIC-165</strain>
    </source>
</reference>
<dbReference type="InterPro" id="IPR022655">
    <property type="entry name" value="DUF1553"/>
</dbReference>
<gene>
    <name evidence="4" type="ORF">BSZ32_13100</name>
</gene>
<feature type="compositionally biased region" description="Low complexity" evidence="1">
    <location>
        <begin position="371"/>
        <end position="385"/>
    </location>
</feature>
<feature type="region of interest" description="Disordered" evidence="1">
    <location>
        <begin position="360"/>
        <end position="409"/>
    </location>
</feature>
<dbReference type="Pfam" id="PF07587">
    <property type="entry name" value="PSD1"/>
    <property type="match status" value="1"/>
</dbReference>
<dbReference type="Proteomes" id="UP000239907">
    <property type="component" value="Unassembled WGS sequence"/>
</dbReference>